<keyword evidence="1" id="KW-0732">Signal</keyword>
<organism evidence="2 3">
    <name type="scientific">Clostridium neonatale</name>
    <dbReference type="NCBI Taxonomy" id="137838"/>
    <lineage>
        <taxon>Bacteria</taxon>
        <taxon>Bacillati</taxon>
        <taxon>Bacillota</taxon>
        <taxon>Clostridia</taxon>
        <taxon>Eubacteriales</taxon>
        <taxon>Clostridiaceae</taxon>
        <taxon>Clostridium</taxon>
    </lineage>
</organism>
<feature type="chain" id="PRO_5044380426" evidence="1">
    <location>
        <begin position="26"/>
        <end position="228"/>
    </location>
</feature>
<accession>A0A2A7MKI0</accession>
<protein>
    <submittedName>
        <fullName evidence="2">Uncharacterized protein</fullName>
    </submittedName>
</protein>
<keyword evidence="3" id="KW-1185">Reference proteome</keyword>
<feature type="signal peptide" evidence="1">
    <location>
        <begin position="1"/>
        <end position="25"/>
    </location>
</feature>
<dbReference type="Proteomes" id="UP000220840">
    <property type="component" value="Unassembled WGS sequence"/>
</dbReference>
<dbReference type="EMBL" id="PDCJ01000001">
    <property type="protein sequence ID" value="PEG32060.1"/>
    <property type="molecule type" value="Genomic_DNA"/>
</dbReference>
<dbReference type="RefSeq" id="WP_058296207.1">
    <property type="nucleotide sequence ID" value="NZ_CAKJVF010000288.1"/>
</dbReference>
<sequence length="228" mass="26362">MKKNLLKMLLIGCMVVSSASTGVFASTANANKIKENEVVQVQEDYILDKEFKEYILSLKGISNDEKQKLIESEKVIQPIYKQIDILLDKADSLGADVRVKIQAVDDKIYEIQNEDSKIMDKAHKYEASKLINGFDINEESLDDNNEESIYDSMVNYIKSLPVLTASEKDKLLATQKKLEPYYKELEELYKELDKVQKPVMDEVDKLYNKVDEEYKDVAYIWDKVDHNE</sequence>
<dbReference type="AlphaFoldDB" id="A0A2A7MKI0"/>
<evidence type="ECO:0000313" key="3">
    <source>
        <dbReference type="Proteomes" id="UP000220840"/>
    </source>
</evidence>
<evidence type="ECO:0000313" key="2">
    <source>
        <dbReference type="EMBL" id="PEG32060.1"/>
    </source>
</evidence>
<dbReference type="OrthoDB" id="9959577at2"/>
<dbReference type="STRING" id="137838.GCA_001458595_03536"/>
<proteinExistence type="predicted"/>
<reference evidence="2 3" key="1">
    <citation type="submission" date="2017-10" db="EMBL/GenBank/DDBJ databases">
        <title>Effective Description of Clostridium neonatale sp. nov. linked to necrotizing enterocolitis in neonates and a clarification of species assignable to the genus Clostridium (Prazmowski 1880) emend. Lawson and Rainey 2016.</title>
        <authorList>
            <person name="Bernard K."/>
            <person name="Burdz T."/>
            <person name="Wiebe D."/>
            <person name="Balcewich B."/>
            <person name="Alfa M."/>
            <person name="Bernier A.-M."/>
        </authorList>
    </citation>
    <scope>NUCLEOTIDE SEQUENCE [LARGE SCALE GENOMIC DNA]</scope>
    <source>
        <strain evidence="2 3">LCDC99A005</strain>
    </source>
</reference>
<name>A0A2A7MKI0_9CLOT</name>
<comment type="caution">
    <text evidence="2">The sequence shown here is derived from an EMBL/GenBank/DDBJ whole genome shotgun (WGS) entry which is preliminary data.</text>
</comment>
<gene>
    <name evidence="2" type="ORF">CQ394_10280</name>
</gene>
<evidence type="ECO:0000256" key="1">
    <source>
        <dbReference type="SAM" id="SignalP"/>
    </source>
</evidence>